<dbReference type="EMBL" id="BLXT01006781">
    <property type="protein sequence ID" value="GFO33504.1"/>
    <property type="molecule type" value="Genomic_DNA"/>
</dbReference>
<dbReference type="AlphaFoldDB" id="A0AAV4CNQ4"/>
<dbReference type="Proteomes" id="UP000735302">
    <property type="component" value="Unassembled WGS sequence"/>
</dbReference>
<dbReference type="SUPFAM" id="SSF48371">
    <property type="entry name" value="ARM repeat"/>
    <property type="match status" value="1"/>
</dbReference>
<evidence type="ECO:0000313" key="1">
    <source>
        <dbReference type="EMBL" id="GFO33504.1"/>
    </source>
</evidence>
<evidence type="ECO:0000313" key="2">
    <source>
        <dbReference type="Proteomes" id="UP000735302"/>
    </source>
</evidence>
<keyword evidence="2" id="KW-1185">Reference proteome</keyword>
<name>A0AAV4CNQ4_9GAST</name>
<dbReference type="InterPro" id="IPR016024">
    <property type="entry name" value="ARM-type_fold"/>
</dbReference>
<protein>
    <submittedName>
        <fullName evidence="1">Thyroid adenoma-associated-like protein</fullName>
    </submittedName>
</protein>
<proteinExistence type="predicted"/>
<sequence>MKTLSERIAAFFDSKTSLSLLKELLKDITSEQQKDERDSALFQLVSRYLECPTKAPAKRVLSSFFQNLDEQSQEFVKTEICSQLLKMLNTHNFKIEGARHNVSTIAALMESFKLVIKYLVEAEQKFYLEVNAEVPPVFLNEVMHHCHVTVQTLNLVLQKIVVENQVLVIKFVKQTALLQEMWDLDVSILSNELLLVDCRCCCAMNIILILQLALQKETVACQISQILLPSAQDTFPWDIVPPWLTKARTAQLNIESVSTLAGLAMAFGYIAMIRPVYLVQIMPNGCYFYLHMLLPTLVKTLVRCTDTTSRTLFSKTISLFATKLL</sequence>
<organism evidence="1 2">
    <name type="scientific">Plakobranchus ocellatus</name>
    <dbReference type="NCBI Taxonomy" id="259542"/>
    <lineage>
        <taxon>Eukaryota</taxon>
        <taxon>Metazoa</taxon>
        <taxon>Spiralia</taxon>
        <taxon>Lophotrochozoa</taxon>
        <taxon>Mollusca</taxon>
        <taxon>Gastropoda</taxon>
        <taxon>Heterobranchia</taxon>
        <taxon>Euthyneura</taxon>
        <taxon>Panpulmonata</taxon>
        <taxon>Sacoglossa</taxon>
        <taxon>Placobranchoidea</taxon>
        <taxon>Plakobranchidae</taxon>
        <taxon>Plakobranchus</taxon>
    </lineage>
</organism>
<reference evidence="1 2" key="1">
    <citation type="journal article" date="2021" name="Elife">
        <title>Chloroplast acquisition without the gene transfer in kleptoplastic sea slugs, Plakobranchus ocellatus.</title>
        <authorList>
            <person name="Maeda T."/>
            <person name="Takahashi S."/>
            <person name="Yoshida T."/>
            <person name="Shimamura S."/>
            <person name="Takaki Y."/>
            <person name="Nagai Y."/>
            <person name="Toyoda A."/>
            <person name="Suzuki Y."/>
            <person name="Arimoto A."/>
            <person name="Ishii H."/>
            <person name="Satoh N."/>
            <person name="Nishiyama T."/>
            <person name="Hasebe M."/>
            <person name="Maruyama T."/>
            <person name="Minagawa J."/>
            <person name="Obokata J."/>
            <person name="Shigenobu S."/>
        </authorList>
    </citation>
    <scope>NUCLEOTIDE SEQUENCE [LARGE SCALE GENOMIC DNA]</scope>
</reference>
<gene>
    <name evidence="1" type="ORF">PoB_006000900</name>
</gene>
<comment type="caution">
    <text evidence="1">The sequence shown here is derived from an EMBL/GenBank/DDBJ whole genome shotgun (WGS) entry which is preliminary data.</text>
</comment>
<accession>A0AAV4CNQ4</accession>